<evidence type="ECO:0000313" key="2">
    <source>
        <dbReference type="EMBL" id="MCC3297147.1"/>
    </source>
</evidence>
<sequence>MASSRNLWLPAFTVLSWTGLFLHNVADLPGQSILSAESGLPLLLAAALIALWFTPLRAAAAWGMLVWAVLNTAGAVFTVLPLPVLPFDPAQTLRHYSFHFLYLLTQLPLLIASARWIKRAKARRGHR</sequence>
<evidence type="ECO:0000256" key="1">
    <source>
        <dbReference type="SAM" id="Phobius"/>
    </source>
</evidence>
<keyword evidence="1" id="KW-0472">Membrane</keyword>
<dbReference type="RefSeq" id="WP_227894891.1">
    <property type="nucleotide sequence ID" value="NZ_CP099466.1"/>
</dbReference>
<keyword evidence="1" id="KW-0812">Transmembrane</keyword>
<accession>A0A9X1SC47</accession>
<feature type="transmembrane region" description="Helical" evidence="1">
    <location>
        <begin position="7"/>
        <end position="26"/>
    </location>
</feature>
<comment type="caution">
    <text evidence="2">The sequence shown here is derived from an EMBL/GenBank/DDBJ whole genome shotgun (WGS) entry which is preliminary data.</text>
</comment>
<keyword evidence="3" id="KW-1185">Reference proteome</keyword>
<feature type="transmembrane region" description="Helical" evidence="1">
    <location>
        <begin position="96"/>
        <end position="117"/>
    </location>
</feature>
<keyword evidence="1" id="KW-1133">Transmembrane helix</keyword>
<dbReference type="Proteomes" id="UP001139158">
    <property type="component" value="Unassembled WGS sequence"/>
</dbReference>
<protein>
    <submittedName>
        <fullName evidence="2">Uncharacterized protein</fullName>
    </submittedName>
</protein>
<reference evidence="2" key="1">
    <citation type="submission" date="2021-10" db="EMBL/GenBank/DDBJ databases">
        <title>Novel species in genus Arthrobacter.</title>
        <authorList>
            <person name="Liu Y."/>
        </authorList>
    </citation>
    <scope>NUCLEOTIDE SEQUENCE</scope>
    <source>
        <strain evidence="2">Zg-Y453</strain>
    </source>
</reference>
<dbReference type="EMBL" id="JAJFZV010000004">
    <property type="protein sequence ID" value="MCC3297147.1"/>
    <property type="molecule type" value="Genomic_DNA"/>
</dbReference>
<feature type="transmembrane region" description="Helical" evidence="1">
    <location>
        <begin position="32"/>
        <end position="53"/>
    </location>
</feature>
<organism evidence="2 3">
    <name type="scientific">Arthrobacter caoxuetaonis</name>
    <dbReference type="NCBI Taxonomy" id="2886935"/>
    <lineage>
        <taxon>Bacteria</taxon>
        <taxon>Bacillati</taxon>
        <taxon>Actinomycetota</taxon>
        <taxon>Actinomycetes</taxon>
        <taxon>Micrococcales</taxon>
        <taxon>Micrococcaceae</taxon>
        <taxon>Arthrobacter</taxon>
    </lineage>
</organism>
<feature type="transmembrane region" description="Helical" evidence="1">
    <location>
        <begin position="65"/>
        <end position="84"/>
    </location>
</feature>
<name>A0A9X1SC47_9MICC</name>
<gene>
    <name evidence="2" type="ORF">LJ757_04925</name>
</gene>
<evidence type="ECO:0000313" key="3">
    <source>
        <dbReference type="Proteomes" id="UP001139158"/>
    </source>
</evidence>
<dbReference type="AlphaFoldDB" id="A0A9X1SC47"/>
<proteinExistence type="predicted"/>